<keyword evidence="10" id="KW-1185">Reference proteome</keyword>
<reference evidence="9" key="1">
    <citation type="submission" date="2016-04" db="EMBL/GenBank/DDBJ databases">
        <authorList>
            <person name="Evans L.H."/>
            <person name="Alamgir A."/>
            <person name="Owens N."/>
            <person name="Weber N.D."/>
            <person name="Virtaneva K."/>
            <person name="Barbian K."/>
            <person name="Babar A."/>
            <person name="Rosenke K."/>
        </authorList>
    </citation>
    <scope>NUCLEOTIDE SEQUENCE [LARGE SCALE GENOMIC DNA]</scope>
    <source>
        <strain evidence="9">CBS 101.48</strain>
    </source>
</reference>
<organism evidence="9">
    <name type="scientific">Absidia glauca</name>
    <name type="common">Pin mould</name>
    <dbReference type="NCBI Taxonomy" id="4829"/>
    <lineage>
        <taxon>Eukaryota</taxon>
        <taxon>Fungi</taxon>
        <taxon>Fungi incertae sedis</taxon>
        <taxon>Mucoromycota</taxon>
        <taxon>Mucoromycotina</taxon>
        <taxon>Mucoromycetes</taxon>
        <taxon>Mucorales</taxon>
        <taxon>Cunninghamellaceae</taxon>
        <taxon>Absidia</taxon>
    </lineage>
</organism>
<dbReference type="NCBIfam" id="TIGR00556">
    <property type="entry name" value="pantethn_trn"/>
    <property type="match status" value="1"/>
</dbReference>
<dbReference type="FunCoup" id="A0A168NZS5">
    <property type="interactions" value="17"/>
</dbReference>
<keyword evidence="5" id="KW-0460">Magnesium</keyword>
<sequence>MILGIGVDILHVPRIVKLTSRSGLKPFARRILSIKEHEEFYQRFPKRTEPDNSGTLQDRELLYLGSRWCIKEAVYKALFPVGKLQWKQVTVEKDNGNLDLLDRGKVVLERLYESITVGKPVLSIDNASSYGISRSHVSLSHDGEYIIAMVVLEKDN</sequence>
<keyword evidence="6" id="KW-0443">Lipid metabolism</keyword>
<dbReference type="InterPro" id="IPR004568">
    <property type="entry name" value="Ppantetheine-prot_Trfase_dom"/>
</dbReference>
<dbReference type="Gene3D" id="3.90.470.20">
    <property type="entry name" value="4'-phosphopantetheinyl transferase domain"/>
    <property type="match status" value="1"/>
</dbReference>
<dbReference type="EMBL" id="LT553527">
    <property type="protein sequence ID" value="SAM01515.1"/>
    <property type="molecule type" value="Genomic_DNA"/>
</dbReference>
<feature type="domain" description="4'-phosphopantetheinyl transferase" evidence="8">
    <location>
        <begin position="4"/>
        <end position="96"/>
    </location>
</feature>
<evidence type="ECO:0000256" key="3">
    <source>
        <dbReference type="ARBA" id="ARBA00022723"/>
    </source>
</evidence>
<dbReference type="HAMAP" id="MF_00101">
    <property type="entry name" value="AcpS"/>
    <property type="match status" value="1"/>
</dbReference>
<keyword evidence="1" id="KW-0444">Lipid biosynthesis</keyword>
<keyword evidence="3" id="KW-0479">Metal-binding</keyword>
<dbReference type="OMA" id="HDGEYVF"/>
<proteinExistence type="inferred from homology"/>
<evidence type="ECO:0000313" key="9">
    <source>
        <dbReference type="EMBL" id="SAM01515.1"/>
    </source>
</evidence>
<dbReference type="OrthoDB" id="15433at2759"/>
<dbReference type="InParanoid" id="A0A168NZS5"/>
<evidence type="ECO:0000313" key="10">
    <source>
        <dbReference type="Proteomes" id="UP000078561"/>
    </source>
</evidence>
<dbReference type="GO" id="GO:0000287">
    <property type="term" value="F:magnesium ion binding"/>
    <property type="evidence" value="ECO:0007669"/>
    <property type="project" value="InterPro"/>
</dbReference>
<dbReference type="Pfam" id="PF01648">
    <property type="entry name" value="ACPS"/>
    <property type="match status" value="1"/>
</dbReference>
<dbReference type="InterPro" id="IPR008278">
    <property type="entry name" value="4-PPantetheinyl_Trfase_dom"/>
</dbReference>
<evidence type="ECO:0000256" key="5">
    <source>
        <dbReference type="ARBA" id="ARBA00022842"/>
    </source>
</evidence>
<dbReference type="InterPro" id="IPR037143">
    <property type="entry name" value="4-PPantetheinyl_Trfase_dom_sf"/>
</dbReference>
<dbReference type="STRING" id="4829.A0A168NZS5"/>
<dbReference type="AlphaFoldDB" id="A0A168NZS5"/>
<dbReference type="InterPro" id="IPR002582">
    <property type="entry name" value="ACPS"/>
</dbReference>
<name>A0A168NZS5_ABSGL</name>
<dbReference type="GO" id="GO:0006633">
    <property type="term" value="P:fatty acid biosynthetic process"/>
    <property type="evidence" value="ECO:0007669"/>
    <property type="project" value="UniProtKB-KW"/>
</dbReference>
<keyword evidence="2" id="KW-0808">Transferase</keyword>
<accession>A0A168NZS5</accession>
<evidence type="ECO:0000259" key="8">
    <source>
        <dbReference type="Pfam" id="PF01648"/>
    </source>
</evidence>
<keyword evidence="4" id="KW-0276">Fatty acid metabolism</keyword>
<evidence type="ECO:0000256" key="6">
    <source>
        <dbReference type="ARBA" id="ARBA00023098"/>
    </source>
</evidence>
<evidence type="ECO:0000256" key="2">
    <source>
        <dbReference type="ARBA" id="ARBA00022679"/>
    </source>
</evidence>
<evidence type="ECO:0000256" key="1">
    <source>
        <dbReference type="ARBA" id="ARBA00022516"/>
    </source>
</evidence>
<protein>
    <recommendedName>
        <fullName evidence="8">4'-phosphopantetheinyl transferase domain-containing protein</fullName>
    </recommendedName>
</protein>
<dbReference type="GO" id="GO:0008897">
    <property type="term" value="F:holo-[acyl-carrier-protein] synthase activity"/>
    <property type="evidence" value="ECO:0007669"/>
    <property type="project" value="InterPro"/>
</dbReference>
<evidence type="ECO:0000256" key="7">
    <source>
        <dbReference type="ARBA" id="ARBA00023160"/>
    </source>
</evidence>
<dbReference type="SUPFAM" id="SSF56214">
    <property type="entry name" value="4'-phosphopantetheinyl transferase"/>
    <property type="match status" value="1"/>
</dbReference>
<gene>
    <name evidence="9" type="primary">ABSGL_07256.1 scaffold 8717</name>
</gene>
<dbReference type="Proteomes" id="UP000078561">
    <property type="component" value="Unassembled WGS sequence"/>
</dbReference>
<evidence type="ECO:0000256" key="4">
    <source>
        <dbReference type="ARBA" id="ARBA00022832"/>
    </source>
</evidence>
<keyword evidence="7" id="KW-0275">Fatty acid biosynthesis</keyword>